<sequence length="208" mass="24782">MKINDIQEIIKKIEWKSLKKEGGTCEYVPETIAELVTNNQNDREKMYWKYDNNVVVQSYLYDGAFYLIPFLIEMLKADDIKEKKEVYNLLYEIGNGSAEFDKIVTYKTDSYPFEYYIPCENGVSLPLRIACRNAVLKGWNVYITEILNEKSLFRNNALELMFSFIEYKVIQKEVLEKLFEKEKDTEFYQVAKEYYDEIIELIEHDVEI</sequence>
<evidence type="ECO:0000313" key="2">
    <source>
        <dbReference type="Proteomes" id="UP000821656"/>
    </source>
</evidence>
<reference evidence="1" key="1">
    <citation type="submission" date="2020-05" db="EMBL/GenBank/DDBJ databases">
        <title>Genomic insights into acetone-butanol-ethanol (ABE) fermentation by sequencing solventogenic clostridia strains.</title>
        <authorList>
            <person name="Brown S."/>
        </authorList>
    </citation>
    <scope>NUCLEOTIDE SEQUENCE</scope>
    <source>
        <strain evidence="1">DJ126</strain>
    </source>
</reference>
<dbReference type="RefSeq" id="WP_065418985.1">
    <property type="nucleotide sequence ID" value="NZ_CP016090.1"/>
</dbReference>
<accession>A0A1B9BGR8</accession>
<name>A0A1B9BGR8_CLOBE</name>
<dbReference type="Proteomes" id="UP000821656">
    <property type="component" value="Unassembled WGS sequence"/>
</dbReference>
<gene>
    <name evidence="1" type="ORF">DFH45_002701</name>
</gene>
<evidence type="ECO:0000313" key="1">
    <source>
        <dbReference type="EMBL" id="NRV09738.1"/>
    </source>
</evidence>
<proteinExistence type="predicted"/>
<dbReference type="AlphaFoldDB" id="A0A1B9BGR8"/>
<organism evidence="1 2">
    <name type="scientific">Clostridium beijerinckii</name>
    <name type="common">Clostridium MP</name>
    <dbReference type="NCBI Taxonomy" id="1520"/>
    <lineage>
        <taxon>Bacteria</taxon>
        <taxon>Bacillati</taxon>
        <taxon>Bacillota</taxon>
        <taxon>Clostridia</taxon>
        <taxon>Eubacteriales</taxon>
        <taxon>Clostridiaceae</taxon>
        <taxon>Clostridium</taxon>
    </lineage>
</organism>
<dbReference type="EMBL" id="JABSXK010000001">
    <property type="protein sequence ID" value="NRV09738.1"/>
    <property type="molecule type" value="Genomic_DNA"/>
</dbReference>
<protein>
    <submittedName>
        <fullName evidence="1">Uncharacterized protein</fullName>
    </submittedName>
</protein>
<comment type="caution">
    <text evidence="1">The sequence shown here is derived from an EMBL/GenBank/DDBJ whole genome shotgun (WGS) entry which is preliminary data.</text>
</comment>